<proteinExistence type="predicted"/>
<keyword evidence="2" id="KW-0378">Hydrolase</keyword>
<dbReference type="InterPro" id="IPR057342">
    <property type="entry name" value="DEXDc_RapA"/>
</dbReference>
<dbReference type="Gene3D" id="3.40.50.300">
    <property type="entry name" value="P-loop containing nucleotide triphosphate hydrolases"/>
    <property type="match status" value="1"/>
</dbReference>
<dbReference type="EMBL" id="PGEX01000001">
    <property type="protein sequence ID" value="PJJ40231.1"/>
    <property type="molecule type" value="Genomic_DNA"/>
</dbReference>
<evidence type="ECO:0000256" key="2">
    <source>
        <dbReference type="ARBA" id="ARBA00022801"/>
    </source>
</evidence>
<dbReference type="SMART" id="SM00487">
    <property type="entry name" value="DEXDc"/>
    <property type="match status" value="1"/>
</dbReference>
<dbReference type="SUPFAM" id="SSF52540">
    <property type="entry name" value="P-loop containing nucleoside triphosphate hydrolases"/>
    <property type="match status" value="1"/>
</dbReference>
<keyword evidence="4" id="KW-0067">ATP-binding</keyword>
<evidence type="ECO:0000313" key="9">
    <source>
        <dbReference type="Proteomes" id="UP000231134"/>
    </source>
</evidence>
<dbReference type="InterPro" id="IPR049730">
    <property type="entry name" value="SNF2/RAD54-like_C"/>
</dbReference>
<evidence type="ECO:0000313" key="8">
    <source>
        <dbReference type="EMBL" id="PJJ40231.1"/>
    </source>
</evidence>
<dbReference type="PANTHER" id="PTHR45766">
    <property type="entry name" value="DNA ANNEALING HELICASE AND ENDONUCLEASE ZRANB3 FAMILY MEMBER"/>
    <property type="match status" value="1"/>
</dbReference>
<evidence type="ECO:0000256" key="5">
    <source>
        <dbReference type="SAM" id="Coils"/>
    </source>
</evidence>
<dbReference type="AlphaFoldDB" id="A0A2M9A3D8"/>
<protein>
    <submittedName>
        <fullName evidence="8">SNF2 domain-containing protein</fullName>
    </submittedName>
</protein>
<evidence type="ECO:0000256" key="1">
    <source>
        <dbReference type="ARBA" id="ARBA00022741"/>
    </source>
</evidence>
<dbReference type="InterPro" id="IPR001650">
    <property type="entry name" value="Helicase_C-like"/>
</dbReference>
<keyword evidence="9" id="KW-1185">Reference proteome</keyword>
<feature type="domain" description="Helicase ATP-binding" evidence="6">
    <location>
        <begin position="112"/>
        <end position="285"/>
    </location>
</feature>
<keyword evidence="3" id="KW-0347">Helicase</keyword>
<dbReference type="Proteomes" id="UP000231134">
    <property type="component" value="Unassembled WGS sequence"/>
</dbReference>
<dbReference type="CDD" id="cd18793">
    <property type="entry name" value="SF2_C_SNF"/>
    <property type="match status" value="1"/>
</dbReference>
<evidence type="ECO:0000256" key="4">
    <source>
        <dbReference type="ARBA" id="ARBA00022840"/>
    </source>
</evidence>
<organism evidence="8 9">
    <name type="scientific">Hallerella succinigenes</name>
    <dbReference type="NCBI Taxonomy" id="1896222"/>
    <lineage>
        <taxon>Bacteria</taxon>
        <taxon>Pseudomonadati</taxon>
        <taxon>Fibrobacterota</taxon>
        <taxon>Fibrobacteria</taxon>
        <taxon>Fibrobacterales</taxon>
        <taxon>Fibrobacteraceae</taxon>
        <taxon>Hallerella</taxon>
    </lineage>
</organism>
<reference evidence="8 9" key="1">
    <citation type="submission" date="2017-11" db="EMBL/GenBank/DDBJ databases">
        <title>Animal gut microbial communities from fecal samples from Wisconsin, USA.</title>
        <authorList>
            <person name="Neumann A."/>
        </authorList>
    </citation>
    <scope>NUCLEOTIDE SEQUENCE [LARGE SCALE GENOMIC DNA]</scope>
    <source>
        <strain evidence="8 9">UWS3</strain>
    </source>
</reference>
<dbReference type="GO" id="GO:0005524">
    <property type="term" value="F:ATP binding"/>
    <property type="evidence" value="ECO:0007669"/>
    <property type="project" value="UniProtKB-KW"/>
</dbReference>
<dbReference type="PROSITE" id="PS51194">
    <property type="entry name" value="HELICASE_CTER"/>
    <property type="match status" value="1"/>
</dbReference>
<evidence type="ECO:0000259" key="6">
    <source>
        <dbReference type="PROSITE" id="PS51192"/>
    </source>
</evidence>
<dbReference type="GO" id="GO:0016787">
    <property type="term" value="F:hydrolase activity"/>
    <property type="evidence" value="ECO:0007669"/>
    <property type="project" value="UniProtKB-KW"/>
</dbReference>
<dbReference type="PANTHER" id="PTHR45766:SF6">
    <property type="entry name" value="SWI_SNF-RELATED MATRIX-ASSOCIATED ACTIN-DEPENDENT REGULATOR OF CHROMATIN SUBFAMILY A-LIKE PROTEIN 1"/>
    <property type="match status" value="1"/>
</dbReference>
<dbReference type="CDD" id="cd18011">
    <property type="entry name" value="DEXDc_RapA"/>
    <property type="match status" value="1"/>
</dbReference>
<comment type="caution">
    <text evidence="8">The sequence shown here is derived from an EMBL/GenBank/DDBJ whole genome shotgun (WGS) entry which is preliminary data.</text>
</comment>
<keyword evidence="1" id="KW-0547">Nucleotide-binding</keyword>
<dbReference type="Gene3D" id="3.40.50.10810">
    <property type="entry name" value="Tandem AAA-ATPase domain"/>
    <property type="match status" value="1"/>
</dbReference>
<dbReference type="OrthoDB" id="9814088at2"/>
<dbReference type="Pfam" id="PF00271">
    <property type="entry name" value="Helicase_C"/>
    <property type="match status" value="1"/>
</dbReference>
<evidence type="ECO:0000259" key="7">
    <source>
        <dbReference type="PROSITE" id="PS51194"/>
    </source>
</evidence>
<sequence>MADTVTYPLGSLVKVRGREWVVEPCDLKDCIKLRPLGGTDDETQVIMPSIEYTKLESAVFPAPNTTDIGRFESAKLLRDALKLKLTNAAGPFRSFGHLAFEPRSYQLVPLLMALKMPVVRLLIADDVGIGKTIEAGLIVKELYERGEISKFVVLCPPHLVTQWVTELKEHFNIDAVGITARSIANLEKEVSKTEQFFEHYPAAVISLDYIKSDTHRDWFKTHIDDAMLVVDEAHTCCVGGGRQLRFSLLQDLAANEERHIILLTATPHSGDEHAFNNLLSLLKKDYAGLDDLSVDHSSSEKMKLREDLGRHLVQRRRIDVMNYPGKAAFPDRKTKEITYKLTGEWGDFFNEVREYCVDIANRAEITDGFKGRMMWYATLALLRCISSSPLAAKSALTTRLNSIEENAKLAEDTAENAALLEGYITETYDGEDDTEANDQFVSPVLEDSEAVKRLIAKAESLSGKLEDPKFKCLAKHLDDMLKMVKKTGDTYRPVIFCKYIATAHYVADQLKAEFPKCSVACVTGELTNEEREEQVRELAESDSPILVATDCLSEGINLQDYFNAVVHYDLAWNPTRHEQREGRVDRFGQQCKNVWCTMLYGADNPVDGLIFNVILRKAEKIKEDLGISVPVPEDNGNIRVALVKAALLKKYVATDKNGQLELDFGEEFATDVNNVEKNWQRAIDKERRNRTIFSQQSLKPEEIMPEWDKTKDALGDSEDVQKFFDVATTRLNAAKERASEHAFTLDVKSLPPEIRSQLQASFPKKDLKKPLKISFAYPPPQGYAFIHRTNPIVESLSSYLLEGALSSKNDIAARSGAYESESVQELTAIYLLRVRYQLRNTGKNTPKLMMAEEAVAVAVNLVGEPRILENGDVNALLEESPTGNLGEPVIRDNVARALDFYRNNTRLFANLAQRRGTVLSEDHLRVRSASAQRYGTVTVEPCLPADLIGCYVLVPGGDL</sequence>
<name>A0A2M9A3D8_9BACT</name>
<keyword evidence="5" id="KW-0175">Coiled coil</keyword>
<gene>
    <name evidence="8" type="ORF">BGX16_0144</name>
</gene>
<dbReference type="PROSITE" id="PS51192">
    <property type="entry name" value="HELICASE_ATP_BIND_1"/>
    <property type="match status" value="1"/>
</dbReference>
<feature type="coiled-coil region" evidence="5">
    <location>
        <begin position="393"/>
        <end position="420"/>
    </location>
</feature>
<dbReference type="SMART" id="SM00490">
    <property type="entry name" value="HELICc"/>
    <property type="match status" value="1"/>
</dbReference>
<evidence type="ECO:0000256" key="3">
    <source>
        <dbReference type="ARBA" id="ARBA00022806"/>
    </source>
</evidence>
<dbReference type="InterPro" id="IPR014001">
    <property type="entry name" value="Helicase_ATP-bd"/>
</dbReference>
<dbReference type="InterPro" id="IPR027417">
    <property type="entry name" value="P-loop_NTPase"/>
</dbReference>
<accession>A0A2M9A3D8</accession>
<dbReference type="RefSeq" id="WP_100424343.1">
    <property type="nucleotide sequence ID" value="NZ_PGEX01000001.1"/>
</dbReference>
<feature type="domain" description="Helicase C-terminal" evidence="7">
    <location>
        <begin position="476"/>
        <end position="637"/>
    </location>
</feature>
<dbReference type="Pfam" id="PF00176">
    <property type="entry name" value="SNF2-rel_dom"/>
    <property type="match status" value="1"/>
</dbReference>
<dbReference type="InterPro" id="IPR038718">
    <property type="entry name" value="SNF2-like_sf"/>
</dbReference>
<dbReference type="InterPro" id="IPR000330">
    <property type="entry name" value="SNF2_N"/>
</dbReference>
<dbReference type="GO" id="GO:0004386">
    <property type="term" value="F:helicase activity"/>
    <property type="evidence" value="ECO:0007669"/>
    <property type="project" value="UniProtKB-KW"/>
</dbReference>